<keyword evidence="2" id="KW-0812">Transmembrane</keyword>
<evidence type="ECO:0000256" key="2">
    <source>
        <dbReference type="SAM" id="Phobius"/>
    </source>
</evidence>
<dbReference type="Proteomes" id="UP001235712">
    <property type="component" value="Unassembled WGS sequence"/>
</dbReference>
<protein>
    <submittedName>
        <fullName evidence="3">Uncharacterized protein</fullName>
    </submittedName>
</protein>
<feature type="region of interest" description="Disordered" evidence="1">
    <location>
        <begin position="1"/>
        <end position="36"/>
    </location>
</feature>
<feature type="transmembrane region" description="Helical" evidence="2">
    <location>
        <begin position="149"/>
        <end position="173"/>
    </location>
</feature>
<keyword evidence="4" id="KW-1185">Reference proteome</keyword>
<keyword evidence="2" id="KW-0472">Membrane</keyword>
<name>A0ABT9NWQ0_9ACTN</name>
<reference evidence="3 4" key="1">
    <citation type="submission" date="2023-07" db="EMBL/GenBank/DDBJ databases">
        <title>Sequencing the genomes of 1000 actinobacteria strains.</title>
        <authorList>
            <person name="Klenk H.-P."/>
        </authorList>
    </citation>
    <scope>NUCLEOTIDE SEQUENCE [LARGE SCALE GENOMIC DNA]</scope>
    <source>
        <strain evidence="3 4">DSM 44388</strain>
    </source>
</reference>
<accession>A0ABT9NWQ0</accession>
<feature type="transmembrane region" description="Helical" evidence="2">
    <location>
        <begin position="122"/>
        <end position="143"/>
    </location>
</feature>
<dbReference type="RefSeq" id="WP_307238031.1">
    <property type="nucleotide sequence ID" value="NZ_JAUSQZ010000001.1"/>
</dbReference>
<dbReference type="EMBL" id="JAUSQZ010000001">
    <property type="protein sequence ID" value="MDP9824854.1"/>
    <property type="molecule type" value="Genomic_DNA"/>
</dbReference>
<evidence type="ECO:0000313" key="4">
    <source>
        <dbReference type="Proteomes" id="UP001235712"/>
    </source>
</evidence>
<evidence type="ECO:0000256" key="1">
    <source>
        <dbReference type="SAM" id="MobiDB-lite"/>
    </source>
</evidence>
<organism evidence="3 4">
    <name type="scientific">Kineosporia succinea</name>
    <dbReference type="NCBI Taxonomy" id="84632"/>
    <lineage>
        <taxon>Bacteria</taxon>
        <taxon>Bacillati</taxon>
        <taxon>Actinomycetota</taxon>
        <taxon>Actinomycetes</taxon>
        <taxon>Kineosporiales</taxon>
        <taxon>Kineosporiaceae</taxon>
        <taxon>Kineosporia</taxon>
    </lineage>
</organism>
<evidence type="ECO:0000313" key="3">
    <source>
        <dbReference type="EMBL" id="MDP9824854.1"/>
    </source>
</evidence>
<comment type="caution">
    <text evidence="3">The sequence shown here is derived from an EMBL/GenBank/DDBJ whole genome shotgun (WGS) entry which is preliminary data.</text>
</comment>
<keyword evidence="2" id="KW-1133">Transmembrane helix</keyword>
<gene>
    <name evidence="3" type="ORF">J2S57_000603</name>
</gene>
<sequence>MPPSETSRHGGAGRTAVDKPRLLTGGSSGGEPPEVRVRQALQPPWGNRPGAGRRVQPFTPAGDGITRQLCSAIHLNASFGGEVLNDLVYPDWKAMSPNWQVDAVALARHAAQAKQRRETRDLWLLVVTAAVAIILEIALVSIFTGDLGAGGLLMLGFFALVGSYVAGFAIIWWHYRAVHDSALASIGIKGLNAVEPPPLPEEIEGPIRSSGRANVIVFAGATPFNGSGEQIDKWSFTIDTRVGTLDPGLGKRSEPRLFESIDLHRYLLEQIPLTMENKPKTGHRLYVIGGHARAVGGLFRYGPVLPDKDYELRFRRPVSEVRPEVIERAMRQQHRSARPYTYFEVTGWDGQVVVTLFVRVEKQGPMLEVEMAVTALRPLKPDYGDVVKIPLGPGAHRLPLLRTVFPMVWPLLWGSPSRAVRKIRMDRQEKADRIDLDQQLEERNDLSWAAAPSLRDRTAAAANGNHFGAADERVYHNAFKRRAIDVLREFLVEHDVDVKEFDLAASFMVPGIKG</sequence>
<proteinExistence type="predicted"/>